<comment type="caution">
    <text evidence="1">The sequence shown here is derived from an EMBL/GenBank/DDBJ whole genome shotgun (WGS) entry which is preliminary data.</text>
</comment>
<dbReference type="GO" id="GO:0020037">
    <property type="term" value="F:heme binding"/>
    <property type="evidence" value="ECO:0007669"/>
    <property type="project" value="InterPro"/>
</dbReference>
<dbReference type="Proteomes" id="UP001324115">
    <property type="component" value="Unassembled WGS sequence"/>
</dbReference>
<dbReference type="SUPFAM" id="SSF48113">
    <property type="entry name" value="Heme-dependent peroxidases"/>
    <property type="match status" value="1"/>
</dbReference>
<dbReference type="GO" id="GO:0006979">
    <property type="term" value="P:response to oxidative stress"/>
    <property type="evidence" value="ECO:0007669"/>
    <property type="project" value="InterPro"/>
</dbReference>
<dbReference type="EMBL" id="JAXUIC010000108">
    <property type="protein sequence ID" value="KAK4551198.1"/>
    <property type="molecule type" value="Genomic_DNA"/>
</dbReference>
<dbReference type="AlphaFoldDB" id="A0AAN7DVC3"/>
<dbReference type="GO" id="GO:0004601">
    <property type="term" value="F:peroxidase activity"/>
    <property type="evidence" value="ECO:0007669"/>
    <property type="project" value="InterPro"/>
</dbReference>
<evidence type="ECO:0000313" key="1">
    <source>
        <dbReference type="EMBL" id="KAK4551198.1"/>
    </source>
</evidence>
<accession>A0AAN7DVC3</accession>
<gene>
    <name evidence="1" type="ORF">RGQ29_032470</name>
</gene>
<evidence type="ECO:0000313" key="2">
    <source>
        <dbReference type="Proteomes" id="UP001324115"/>
    </source>
</evidence>
<keyword evidence="2" id="KW-1185">Reference proteome</keyword>
<organism evidence="1 2">
    <name type="scientific">Quercus rubra</name>
    <name type="common">Northern red oak</name>
    <name type="synonym">Quercus borealis</name>
    <dbReference type="NCBI Taxonomy" id="3512"/>
    <lineage>
        <taxon>Eukaryota</taxon>
        <taxon>Viridiplantae</taxon>
        <taxon>Streptophyta</taxon>
        <taxon>Embryophyta</taxon>
        <taxon>Tracheophyta</taxon>
        <taxon>Spermatophyta</taxon>
        <taxon>Magnoliopsida</taxon>
        <taxon>eudicotyledons</taxon>
        <taxon>Gunneridae</taxon>
        <taxon>Pentapetalae</taxon>
        <taxon>rosids</taxon>
        <taxon>fabids</taxon>
        <taxon>Fagales</taxon>
        <taxon>Fagaceae</taxon>
        <taxon>Quercus</taxon>
    </lineage>
</organism>
<dbReference type="InterPro" id="IPR010255">
    <property type="entry name" value="Haem_peroxidase_sf"/>
</dbReference>
<reference evidence="1 2" key="1">
    <citation type="journal article" date="2023" name="G3 (Bethesda)">
        <title>A haplotype-resolved chromosome-scale genome for Quercus rubra L. provides insights into the genetics of adaptive traits for red oak species.</title>
        <authorList>
            <person name="Kapoor B."/>
            <person name="Jenkins J."/>
            <person name="Schmutz J."/>
            <person name="Zhebentyayeva T."/>
            <person name="Kuelheim C."/>
            <person name="Coggeshall M."/>
            <person name="Heim C."/>
            <person name="Lasky J.R."/>
            <person name="Leites L."/>
            <person name="Islam-Faridi N."/>
            <person name="Romero-Severson J."/>
            <person name="DeLeo V.L."/>
            <person name="Lucas S.M."/>
            <person name="Lazic D."/>
            <person name="Gailing O."/>
            <person name="Carlson J."/>
            <person name="Staton M."/>
        </authorList>
    </citation>
    <scope>NUCLEOTIDE SEQUENCE [LARGE SCALE GENOMIC DNA]</scope>
    <source>
        <strain evidence="1">Pseudo-F2</strain>
    </source>
</reference>
<proteinExistence type="predicted"/>
<name>A0AAN7DVC3_QUERU</name>
<sequence length="72" mass="8298">MDFAWAKMKMSGLNVLTGYSGQVRRNCSLPMDGGRAFIHISEHWLTFHNQMIKMYVLIFGSINSLFRFNPAI</sequence>
<protein>
    <submittedName>
        <fullName evidence="1">Uncharacterized protein</fullName>
    </submittedName>
</protein>